<organism evidence="1 2">
    <name type="scientific">Lecanicillium saksenae</name>
    <dbReference type="NCBI Taxonomy" id="468837"/>
    <lineage>
        <taxon>Eukaryota</taxon>
        <taxon>Fungi</taxon>
        <taxon>Dikarya</taxon>
        <taxon>Ascomycota</taxon>
        <taxon>Pezizomycotina</taxon>
        <taxon>Sordariomycetes</taxon>
        <taxon>Hypocreomycetidae</taxon>
        <taxon>Hypocreales</taxon>
        <taxon>Cordycipitaceae</taxon>
        <taxon>Lecanicillium</taxon>
    </lineage>
</organism>
<gene>
    <name evidence="1" type="ORF">NLG97_g6866</name>
</gene>
<sequence length="164" mass="17877">MAPFCADPRQIVIALDSQRRIELLKLVDDIIFSMKAQLQSKPDELGSVSMESSIYEESSSAQIGKTNDPPPPYSTIDAKTEASSKSATLFDADEESTSDASAAADGSKKKFNPPNPFKNVKIGVPWKNNPNAPTKSSRRAGEIQAAARKYLEEPSARHDGRPWP</sequence>
<reference evidence="1" key="1">
    <citation type="submission" date="2022-07" db="EMBL/GenBank/DDBJ databases">
        <title>Genome Sequence of Lecanicillium saksenae.</title>
        <authorList>
            <person name="Buettner E."/>
        </authorList>
    </citation>
    <scope>NUCLEOTIDE SEQUENCE</scope>
    <source>
        <strain evidence="1">VT-O1</strain>
    </source>
</reference>
<protein>
    <submittedName>
        <fullName evidence="1">Uncharacterized protein</fullName>
    </submittedName>
</protein>
<accession>A0ACC1QQ12</accession>
<dbReference type="EMBL" id="JANAKD010000974">
    <property type="protein sequence ID" value="KAJ3485190.1"/>
    <property type="molecule type" value="Genomic_DNA"/>
</dbReference>
<proteinExistence type="predicted"/>
<evidence type="ECO:0000313" key="1">
    <source>
        <dbReference type="EMBL" id="KAJ3485190.1"/>
    </source>
</evidence>
<dbReference type="Proteomes" id="UP001148737">
    <property type="component" value="Unassembled WGS sequence"/>
</dbReference>
<keyword evidence="2" id="KW-1185">Reference proteome</keyword>
<name>A0ACC1QQ12_9HYPO</name>
<comment type="caution">
    <text evidence="1">The sequence shown here is derived from an EMBL/GenBank/DDBJ whole genome shotgun (WGS) entry which is preliminary data.</text>
</comment>
<evidence type="ECO:0000313" key="2">
    <source>
        <dbReference type="Proteomes" id="UP001148737"/>
    </source>
</evidence>